<protein>
    <submittedName>
        <fullName evidence="2">Uncharacterized protein</fullName>
    </submittedName>
</protein>
<dbReference type="AlphaFoldDB" id="A0A1N7H0N3"/>
<name>A0A1N7H0N3_9EURY</name>
<evidence type="ECO:0000256" key="1">
    <source>
        <dbReference type="SAM" id="MobiDB-lite"/>
    </source>
</evidence>
<feature type="region of interest" description="Disordered" evidence="1">
    <location>
        <begin position="18"/>
        <end position="80"/>
    </location>
</feature>
<evidence type="ECO:0000313" key="3">
    <source>
        <dbReference type="Proteomes" id="UP000185936"/>
    </source>
</evidence>
<dbReference type="PROSITE" id="PS51257">
    <property type="entry name" value="PROKAR_LIPOPROTEIN"/>
    <property type="match status" value="1"/>
</dbReference>
<dbReference type="RefSeq" id="WP_159440191.1">
    <property type="nucleotide sequence ID" value="NZ_FTNR01000020.1"/>
</dbReference>
<evidence type="ECO:0000313" key="2">
    <source>
        <dbReference type="EMBL" id="SIS18385.1"/>
    </source>
</evidence>
<sequence length="408" mass="45686">MERREYIFLSGTAFCTVSGCLDGSGLSTEDEPDEDDSENEREPDEDDSENEREPDEDDSSDTEGPTIHDFTLSGKTFEPGDSMKIDVEVADETDIERIYFRFEHENGGGAVFDAYRDFSPAVDDGTHTISYQWPENTPGGTYEITSISTRDSIGNFGSQTDSFSIDKRTIEIESKMSDTEAPIIHNFTLSGRKFEPGDSMKIDVDVTDETDIERIYFRFEHKDGGGAVFDAYRDFSPAVDDGTHTISYQWPENTSGGAYEITSISTRDSIGNFGSQTDSFSIDKRTIEIESETVDTEAPIVHDFTLSGRKFEPGDSMKIDVEVTDKTDIERIYFRFEHEDGGGAVFDAYRDFSPAVDDGTHTISYQWPENTPGGTYEITSISTRDSIGNFRSQTDSFSIDKRTIEIET</sequence>
<feature type="compositionally biased region" description="Acidic residues" evidence="1">
    <location>
        <begin position="28"/>
        <end position="61"/>
    </location>
</feature>
<proteinExistence type="predicted"/>
<accession>A0A1N7H0N3</accession>
<reference evidence="3" key="1">
    <citation type="submission" date="2017-01" db="EMBL/GenBank/DDBJ databases">
        <authorList>
            <person name="Varghese N."/>
            <person name="Submissions S."/>
        </authorList>
    </citation>
    <scope>NUCLEOTIDE SEQUENCE [LARGE SCALE GENOMIC DNA]</scope>
    <source>
        <strain evidence="3">type strain: HArc-</strain>
    </source>
</reference>
<dbReference type="EMBL" id="FTNR01000020">
    <property type="protein sequence ID" value="SIS18385.1"/>
    <property type="molecule type" value="Genomic_DNA"/>
</dbReference>
<gene>
    <name evidence="2" type="ORF">SAMN05421752_1209</name>
</gene>
<organism evidence="2 3">
    <name type="scientific">Natronorubrum thiooxidans</name>
    <dbReference type="NCBI Taxonomy" id="308853"/>
    <lineage>
        <taxon>Archaea</taxon>
        <taxon>Methanobacteriati</taxon>
        <taxon>Methanobacteriota</taxon>
        <taxon>Stenosarchaea group</taxon>
        <taxon>Halobacteria</taxon>
        <taxon>Halobacteriales</taxon>
        <taxon>Natrialbaceae</taxon>
        <taxon>Natronorubrum</taxon>
    </lineage>
</organism>
<keyword evidence="3" id="KW-1185">Reference proteome</keyword>
<dbReference type="Proteomes" id="UP000185936">
    <property type="component" value="Unassembled WGS sequence"/>
</dbReference>